<dbReference type="EMBL" id="JAAAID010000596">
    <property type="protein sequence ID" value="KAG0015775.1"/>
    <property type="molecule type" value="Genomic_DNA"/>
</dbReference>
<accession>A0A9P6MWR9</accession>
<keyword evidence="3" id="KW-1185">Reference proteome</keyword>
<feature type="compositionally biased region" description="Low complexity" evidence="1">
    <location>
        <begin position="398"/>
        <end position="407"/>
    </location>
</feature>
<organism evidence="2 3">
    <name type="scientific">Entomortierella chlamydospora</name>
    <dbReference type="NCBI Taxonomy" id="101097"/>
    <lineage>
        <taxon>Eukaryota</taxon>
        <taxon>Fungi</taxon>
        <taxon>Fungi incertae sedis</taxon>
        <taxon>Mucoromycota</taxon>
        <taxon>Mortierellomycotina</taxon>
        <taxon>Mortierellomycetes</taxon>
        <taxon>Mortierellales</taxon>
        <taxon>Mortierellaceae</taxon>
        <taxon>Entomortierella</taxon>
    </lineage>
</organism>
<evidence type="ECO:0000256" key="1">
    <source>
        <dbReference type="SAM" id="MobiDB-lite"/>
    </source>
</evidence>
<feature type="compositionally biased region" description="Low complexity" evidence="1">
    <location>
        <begin position="37"/>
        <end position="48"/>
    </location>
</feature>
<comment type="caution">
    <text evidence="2">The sequence shown here is derived from an EMBL/GenBank/DDBJ whole genome shotgun (WGS) entry which is preliminary data.</text>
</comment>
<dbReference type="Proteomes" id="UP000703661">
    <property type="component" value="Unassembled WGS sequence"/>
</dbReference>
<feature type="compositionally biased region" description="Acidic residues" evidence="1">
    <location>
        <begin position="273"/>
        <end position="283"/>
    </location>
</feature>
<feature type="compositionally biased region" description="Polar residues" evidence="1">
    <location>
        <begin position="414"/>
        <end position="423"/>
    </location>
</feature>
<evidence type="ECO:0000313" key="2">
    <source>
        <dbReference type="EMBL" id="KAG0015775.1"/>
    </source>
</evidence>
<feature type="compositionally biased region" description="Low complexity" evidence="1">
    <location>
        <begin position="293"/>
        <end position="306"/>
    </location>
</feature>
<dbReference type="AlphaFoldDB" id="A0A9P6MWR9"/>
<feature type="compositionally biased region" description="Acidic residues" evidence="1">
    <location>
        <begin position="339"/>
        <end position="349"/>
    </location>
</feature>
<proteinExistence type="predicted"/>
<feature type="region of interest" description="Disordered" evidence="1">
    <location>
        <begin position="263"/>
        <end position="308"/>
    </location>
</feature>
<gene>
    <name evidence="2" type="ORF">BGZ80_009643</name>
</gene>
<feature type="region of interest" description="Disordered" evidence="1">
    <location>
        <begin position="905"/>
        <end position="947"/>
    </location>
</feature>
<feature type="compositionally biased region" description="Low complexity" evidence="1">
    <location>
        <begin position="351"/>
        <end position="368"/>
    </location>
</feature>
<protein>
    <submittedName>
        <fullName evidence="2">Uncharacterized protein</fullName>
    </submittedName>
</protein>
<feature type="region of interest" description="Disordered" evidence="1">
    <location>
        <begin position="33"/>
        <end position="107"/>
    </location>
</feature>
<sequence>MGRPPKNQDTSHLKYGLYTDMYLRMHYMTRPIGSYFQSDSSSSSRSAAEPPPSRSQSTRSNSPCGPDQETLSTDAIKSENVNSGTIKSDTGKDETPTKRDLFDEPFTSQEYETATEEFYDGQTDDNNPFSLNNPFSPSKPTIKEIESPWNDDGLDAELGPIDNIDSLGLMTYSSQPSGESLRRLALSPRKQKIKKDLLPGSVPMPTQTFSEKLAAEMSDSDREDTHLLCLSKTRSPIFAMKKEDALFSNLKKPIAPDFDVKEEDAELSMVEGSDPESEADWNDDEIRKPPPAVSTVPTVAAVASPPKLTVDDVDALLESDDDIPTLGRFTAKSAKFVLDESESDLDDDPFSSNSSELSTPSTATTASLDQSKEKKSIDAGVSDDENDIKDTPMRRTTRTTIRATTPPRKGRILRSSTTKQALSPISPPRPAPKPAKKKPVLFSLDSLLNEKKRRAQIGYDLETAKNQMVLNDELIEEYNEDEEGDSFYGPEAIPKGILSEEQEGALTEIIGDEQIEIIEDVAEFFVRWPQELVVQPLEPELNDADFGDPVVQKALKCTRTDTQRTQFLTSPFLMIISSSPWAMPRSLFRWLVHVVSVEQNQAVTLSVFALLQRTFSQRTSLLGVDHQDLIRAFKTYGAKEEYLEQDWKVTPVTRTTRNERLILPDTKKFPRQNLKAVIKLVNMTATLDPKFYDAVEIRKILNLLLRITTDPIIGDIKSLLGSTMVALLDAIPESSWESERHILCEEIIQTLGTSLPFMLLVLHQLPSLSMRITLLRRSIAGAYLNQPRIPAGETAPNLEELHRALFVDRGFLINSKTVYRDLGRRIQVFGFCLDDEQMIANYGRKALEPLLKKLRLMHGKIVDVRAAFMERTWAKDMIQRLYMRLYYAGIHRQIAKQSTLNFGMSASGEKQRPQIPIVTNQHSTPESTLPSASVKVEETLQPLSNNS</sequence>
<name>A0A9P6MWR9_9FUNG</name>
<feature type="compositionally biased region" description="Basic and acidic residues" evidence="1">
    <location>
        <begin position="89"/>
        <end position="102"/>
    </location>
</feature>
<feature type="region of interest" description="Disordered" evidence="1">
    <location>
        <begin position="339"/>
        <end position="437"/>
    </location>
</feature>
<evidence type="ECO:0000313" key="3">
    <source>
        <dbReference type="Proteomes" id="UP000703661"/>
    </source>
</evidence>
<reference evidence="2" key="1">
    <citation type="journal article" date="2020" name="Fungal Divers.">
        <title>Resolving the Mortierellaceae phylogeny through synthesis of multi-gene phylogenetics and phylogenomics.</title>
        <authorList>
            <person name="Vandepol N."/>
            <person name="Liber J."/>
            <person name="Desiro A."/>
            <person name="Na H."/>
            <person name="Kennedy M."/>
            <person name="Barry K."/>
            <person name="Grigoriev I.V."/>
            <person name="Miller A.N."/>
            <person name="O'Donnell K."/>
            <person name="Stajich J.E."/>
            <person name="Bonito G."/>
        </authorList>
    </citation>
    <scope>NUCLEOTIDE SEQUENCE</scope>
    <source>
        <strain evidence="2">NRRL 2769</strain>
    </source>
</reference>
<feature type="compositionally biased region" description="Polar residues" evidence="1">
    <location>
        <begin position="58"/>
        <end position="88"/>
    </location>
</feature>
<feature type="compositionally biased region" description="Polar residues" evidence="1">
    <location>
        <begin position="917"/>
        <end position="931"/>
    </location>
</feature>